<evidence type="ECO:0000313" key="10">
    <source>
        <dbReference type="EMBL" id="MFC5503401.1"/>
    </source>
</evidence>
<comment type="subcellular location">
    <subcellularLocation>
        <location evidence="1">Cell membrane</location>
        <topology evidence="1">Multi-pass membrane protein</topology>
    </subcellularLocation>
</comment>
<dbReference type="PROSITE" id="PS00211">
    <property type="entry name" value="ABC_TRANSPORTER_1"/>
    <property type="match status" value="1"/>
</dbReference>
<dbReference type="EMBL" id="JBHSMG010000005">
    <property type="protein sequence ID" value="MFC5503401.1"/>
    <property type="molecule type" value="Genomic_DNA"/>
</dbReference>
<comment type="caution">
    <text evidence="10">The sequence shown here is derived from an EMBL/GenBank/DDBJ whole genome shotgun (WGS) entry which is preliminary data.</text>
</comment>
<dbReference type="PROSITE" id="PS50929">
    <property type="entry name" value="ABC_TM1F"/>
    <property type="match status" value="1"/>
</dbReference>
<dbReference type="InterPro" id="IPR003593">
    <property type="entry name" value="AAA+_ATPase"/>
</dbReference>
<dbReference type="InterPro" id="IPR003439">
    <property type="entry name" value="ABC_transporter-like_ATP-bd"/>
</dbReference>
<dbReference type="PANTHER" id="PTHR24221:SF654">
    <property type="entry name" value="ATP-BINDING CASSETTE SUB-FAMILY B MEMBER 6"/>
    <property type="match status" value="1"/>
</dbReference>
<keyword evidence="3" id="KW-0547">Nucleotide-binding</keyword>
<dbReference type="InterPro" id="IPR036640">
    <property type="entry name" value="ABC1_TM_sf"/>
</dbReference>
<dbReference type="InterPro" id="IPR017871">
    <property type="entry name" value="ABC_transporter-like_CS"/>
</dbReference>
<gene>
    <name evidence="10" type="ORF">ACFPJ4_14225</name>
</gene>
<dbReference type="GO" id="GO:0005524">
    <property type="term" value="F:ATP binding"/>
    <property type="evidence" value="ECO:0007669"/>
    <property type="project" value="UniProtKB-KW"/>
</dbReference>
<dbReference type="RefSeq" id="WP_386741116.1">
    <property type="nucleotide sequence ID" value="NZ_JBHSMG010000005.1"/>
</dbReference>
<keyword evidence="5 7" id="KW-1133">Transmembrane helix</keyword>
<dbReference type="Pfam" id="PF00005">
    <property type="entry name" value="ABC_tran"/>
    <property type="match status" value="1"/>
</dbReference>
<feature type="domain" description="ABC transporter" evidence="8">
    <location>
        <begin position="363"/>
        <end position="599"/>
    </location>
</feature>
<evidence type="ECO:0000256" key="7">
    <source>
        <dbReference type="SAM" id="Phobius"/>
    </source>
</evidence>
<feature type="transmembrane region" description="Helical" evidence="7">
    <location>
        <begin position="265"/>
        <end position="284"/>
    </location>
</feature>
<feature type="transmembrane region" description="Helical" evidence="7">
    <location>
        <begin position="150"/>
        <end position="173"/>
    </location>
</feature>
<accession>A0ABW0NS85</accession>
<dbReference type="Proteomes" id="UP001596039">
    <property type="component" value="Unassembled WGS sequence"/>
</dbReference>
<evidence type="ECO:0000256" key="6">
    <source>
        <dbReference type="ARBA" id="ARBA00023136"/>
    </source>
</evidence>
<dbReference type="SUPFAM" id="SSF90123">
    <property type="entry name" value="ABC transporter transmembrane region"/>
    <property type="match status" value="1"/>
</dbReference>
<evidence type="ECO:0000256" key="2">
    <source>
        <dbReference type="ARBA" id="ARBA00022692"/>
    </source>
</evidence>
<feature type="transmembrane region" description="Helical" evidence="7">
    <location>
        <begin position="21"/>
        <end position="54"/>
    </location>
</feature>
<dbReference type="PANTHER" id="PTHR24221">
    <property type="entry name" value="ATP-BINDING CASSETTE SUB-FAMILY B"/>
    <property type="match status" value="1"/>
</dbReference>
<evidence type="ECO:0000256" key="4">
    <source>
        <dbReference type="ARBA" id="ARBA00022840"/>
    </source>
</evidence>
<keyword evidence="6 7" id="KW-0472">Membrane</keyword>
<evidence type="ECO:0000256" key="1">
    <source>
        <dbReference type="ARBA" id="ARBA00004651"/>
    </source>
</evidence>
<sequence>MFPAVRISMRQFSRTERRKFIALLVARALTGVLDILGVLLIGVIAAIAAGTLSTGAASKITILGFPLSSLGPQYLLPLAGVTLAFFIVKAALAAALTKRTTTFIAAFEHRTSTALVSRILGGSLSEVERWSKSELSYGLNYSMNAAYGRLLSHFATVTTEGFLLVLIAAVLFVVSPVTMLVVVGYFAVIGAIIQVFIGRRQQRAGAVIAESTVLATDALDETVGAFREIFTMGRQNFFVARFGRARAAMAYGNADNQYLMSLPRYVVEAALMLGAVALIASQLLTNNLASAASTLGIFLTAGFRIMASLLPLQNAAGSIGLVSSEAEVAHRLLASYPARPAESSTLVVAEPAPTGHEPGGLTVELKDVFFRYDGASEDALSAVDLTIPAGTYTAVIGASGAGKSTLADLLLGLIQPARGTITLGGATPRELDTSAPGSIAYVPQKPGLVSGSIAENVALGRDLDEIDLERVDWALAQANLDAFVAGLDSGVLTSVGKQNNALSGGQIQRLGLARALYADPRLLVLDEATSALDAESESIVGESLKKLYGKVTLVVIAHRLSTVQHADVVHLVDGGRIVASGPFAQLVKTVPQVAHYAELMSLDEERS</sequence>
<dbReference type="InterPro" id="IPR027417">
    <property type="entry name" value="P-loop_NTPase"/>
</dbReference>
<dbReference type="SMART" id="SM00382">
    <property type="entry name" value="AAA"/>
    <property type="match status" value="1"/>
</dbReference>
<keyword evidence="11" id="KW-1185">Reference proteome</keyword>
<dbReference type="CDD" id="cd03228">
    <property type="entry name" value="ABCC_MRP_Like"/>
    <property type="match status" value="1"/>
</dbReference>
<reference evidence="11" key="1">
    <citation type="journal article" date="2019" name="Int. J. Syst. Evol. Microbiol.">
        <title>The Global Catalogue of Microorganisms (GCM) 10K type strain sequencing project: providing services to taxonomists for standard genome sequencing and annotation.</title>
        <authorList>
            <consortium name="The Broad Institute Genomics Platform"/>
            <consortium name="The Broad Institute Genome Sequencing Center for Infectious Disease"/>
            <person name="Wu L."/>
            <person name="Ma J."/>
        </authorList>
    </citation>
    <scope>NUCLEOTIDE SEQUENCE [LARGE SCALE GENOMIC DNA]</scope>
    <source>
        <strain evidence="11">CGMCC 4.6997</strain>
    </source>
</reference>
<evidence type="ECO:0000256" key="5">
    <source>
        <dbReference type="ARBA" id="ARBA00022989"/>
    </source>
</evidence>
<name>A0ABW0NS85_9MICO</name>
<dbReference type="InterPro" id="IPR011527">
    <property type="entry name" value="ABC1_TM_dom"/>
</dbReference>
<feature type="domain" description="ABC transmembrane type-1" evidence="9">
    <location>
        <begin position="21"/>
        <end position="324"/>
    </location>
</feature>
<protein>
    <submittedName>
        <fullName evidence="10">ABC transporter ATP-binding protein</fullName>
    </submittedName>
</protein>
<dbReference type="Gene3D" id="1.20.1560.10">
    <property type="entry name" value="ABC transporter type 1, transmembrane domain"/>
    <property type="match status" value="1"/>
</dbReference>
<organism evidence="10 11">
    <name type="scientific">Lysinimonas soli</name>
    <dbReference type="NCBI Taxonomy" id="1074233"/>
    <lineage>
        <taxon>Bacteria</taxon>
        <taxon>Bacillati</taxon>
        <taxon>Actinomycetota</taxon>
        <taxon>Actinomycetes</taxon>
        <taxon>Micrococcales</taxon>
        <taxon>Microbacteriaceae</taxon>
        <taxon>Lysinimonas</taxon>
    </lineage>
</organism>
<evidence type="ECO:0000313" key="11">
    <source>
        <dbReference type="Proteomes" id="UP001596039"/>
    </source>
</evidence>
<proteinExistence type="predicted"/>
<evidence type="ECO:0000259" key="8">
    <source>
        <dbReference type="PROSITE" id="PS50893"/>
    </source>
</evidence>
<keyword evidence="2 7" id="KW-0812">Transmembrane</keyword>
<feature type="transmembrane region" description="Helical" evidence="7">
    <location>
        <begin position="179"/>
        <end position="197"/>
    </location>
</feature>
<evidence type="ECO:0000256" key="3">
    <source>
        <dbReference type="ARBA" id="ARBA00022741"/>
    </source>
</evidence>
<dbReference type="InterPro" id="IPR039421">
    <property type="entry name" value="Type_1_exporter"/>
</dbReference>
<feature type="transmembrane region" description="Helical" evidence="7">
    <location>
        <begin position="74"/>
        <end position="96"/>
    </location>
</feature>
<dbReference type="Gene3D" id="3.40.50.300">
    <property type="entry name" value="P-loop containing nucleotide triphosphate hydrolases"/>
    <property type="match status" value="1"/>
</dbReference>
<dbReference type="PROSITE" id="PS50893">
    <property type="entry name" value="ABC_TRANSPORTER_2"/>
    <property type="match status" value="1"/>
</dbReference>
<dbReference type="SUPFAM" id="SSF52540">
    <property type="entry name" value="P-loop containing nucleoside triphosphate hydrolases"/>
    <property type="match status" value="1"/>
</dbReference>
<evidence type="ECO:0000259" key="9">
    <source>
        <dbReference type="PROSITE" id="PS50929"/>
    </source>
</evidence>
<keyword evidence="4 10" id="KW-0067">ATP-binding</keyword>